<proteinExistence type="predicted"/>
<dbReference type="SUPFAM" id="SSF160515">
    <property type="entry name" value="YueI-like"/>
    <property type="match status" value="1"/>
</dbReference>
<dbReference type="EMBL" id="SWLG01000004">
    <property type="protein sequence ID" value="TLS38131.1"/>
    <property type="molecule type" value="Genomic_DNA"/>
</dbReference>
<protein>
    <submittedName>
        <fullName evidence="1">DUF1694 domain-containing protein</fullName>
    </submittedName>
</protein>
<organism evidence="1 2">
    <name type="scientific">Exobacillus caeni</name>
    <dbReference type="NCBI Taxonomy" id="2574798"/>
    <lineage>
        <taxon>Bacteria</taxon>
        <taxon>Bacillati</taxon>
        <taxon>Bacillota</taxon>
        <taxon>Bacilli</taxon>
        <taxon>Bacillales</taxon>
        <taxon>Guptibacillaceae</taxon>
        <taxon>Exobacillus</taxon>
    </lineage>
</organism>
<dbReference type="Pfam" id="PF07997">
    <property type="entry name" value="DUF1694"/>
    <property type="match status" value="1"/>
</dbReference>
<dbReference type="InterPro" id="IPR012543">
    <property type="entry name" value="DUF1694"/>
</dbReference>
<dbReference type="Proteomes" id="UP000308230">
    <property type="component" value="Unassembled WGS sequence"/>
</dbReference>
<keyword evidence="2" id="KW-1185">Reference proteome</keyword>
<evidence type="ECO:0000313" key="2">
    <source>
        <dbReference type="Proteomes" id="UP000308230"/>
    </source>
</evidence>
<dbReference type="AlphaFoldDB" id="A0A5R9F525"/>
<accession>A0A5R9F525</accession>
<comment type="caution">
    <text evidence="1">The sequence shown here is derived from an EMBL/GenBank/DDBJ whole genome shotgun (WGS) entry which is preliminary data.</text>
</comment>
<gene>
    <name evidence="1" type="ORF">FCL54_06215</name>
</gene>
<name>A0A5R9F525_9BACL</name>
<dbReference type="PIRSF" id="PIRSF034303">
    <property type="entry name" value="DUF1694"/>
    <property type="match status" value="1"/>
</dbReference>
<dbReference type="InterPro" id="IPR029064">
    <property type="entry name" value="Ribosomal_eL30-like_sf"/>
</dbReference>
<sequence>MKWRGIGLNQEMENILNAGMTGTPETKPAERIVFLSSIRERVKIALTYNQVLTKDLYEEAARAIERNKNCHLYLNGDLPYEAMSKYIKKANKSGVSFTIVNRGDKTSPLGLVLASDTAIDEPNIFVEDARFKREMS</sequence>
<evidence type="ECO:0000313" key="1">
    <source>
        <dbReference type="EMBL" id="TLS38131.1"/>
    </source>
</evidence>
<dbReference type="Gene3D" id="3.30.1330.30">
    <property type="match status" value="1"/>
</dbReference>
<dbReference type="OrthoDB" id="95278at2"/>
<reference evidence="1 2" key="1">
    <citation type="submission" date="2019-04" db="EMBL/GenBank/DDBJ databases">
        <title>Bacillus caeni sp. nov., a bacterium isolated from mangrove sediment.</title>
        <authorList>
            <person name="Huang H."/>
            <person name="Mo K."/>
            <person name="Hu Y."/>
        </authorList>
    </citation>
    <scope>NUCLEOTIDE SEQUENCE [LARGE SCALE GENOMIC DNA]</scope>
    <source>
        <strain evidence="1 2">HB172195</strain>
    </source>
</reference>